<dbReference type="RefSeq" id="WP_115361293.1">
    <property type="nucleotide sequence ID" value="NZ_QDKL01000002.1"/>
</dbReference>
<gene>
    <name evidence="2" type="ORF">DAY19_08275</name>
</gene>
<dbReference type="InterPro" id="IPR025711">
    <property type="entry name" value="PepSY"/>
</dbReference>
<dbReference type="EMBL" id="QDKL01000002">
    <property type="protein sequence ID" value="RZF21675.1"/>
    <property type="molecule type" value="Genomic_DNA"/>
</dbReference>
<proteinExistence type="predicted"/>
<organism evidence="2 3">
    <name type="scientific">Halobacteriovorax vibrionivorans</name>
    <dbReference type="NCBI Taxonomy" id="2152716"/>
    <lineage>
        <taxon>Bacteria</taxon>
        <taxon>Pseudomonadati</taxon>
        <taxon>Bdellovibrionota</taxon>
        <taxon>Bacteriovoracia</taxon>
        <taxon>Bacteriovoracales</taxon>
        <taxon>Halobacteriovoraceae</taxon>
        <taxon>Halobacteriovorax</taxon>
    </lineage>
</organism>
<comment type="caution">
    <text evidence="2">The sequence shown here is derived from an EMBL/GenBank/DDBJ whole genome shotgun (WGS) entry which is preliminary data.</text>
</comment>
<reference evidence="3" key="1">
    <citation type="journal article" date="2019" name="Int. J. Syst. Evol. Microbiol.">
        <title>Halobacteriovorax valvorus sp. nov., a novel prokaryotic predator isolated from coastal seawater of China.</title>
        <authorList>
            <person name="Chen M.-X."/>
        </authorList>
    </citation>
    <scope>NUCLEOTIDE SEQUENCE [LARGE SCALE GENOMIC DNA]</scope>
    <source>
        <strain evidence="3">BL9</strain>
    </source>
</reference>
<protein>
    <submittedName>
        <fullName evidence="2">PepSY domain-containing protein</fullName>
    </submittedName>
</protein>
<dbReference type="Pfam" id="PF13670">
    <property type="entry name" value="PepSY_2"/>
    <property type="match status" value="1"/>
</dbReference>
<dbReference type="PROSITE" id="PS51257">
    <property type="entry name" value="PROKAR_LIPOPROTEIN"/>
    <property type="match status" value="1"/>
</dbReference>
<evidence type="ECO:0000313" key="3">
    <source>
        <dbReference type="Proteomes" id="UP000443582"/>
    </source>
</evidence>
<feature type="domain" description="PepSY" evidence="1">
    <location>
        <begin position="6"/>
        <end position="86"/>
    </location>
</feature>
<name>A0ABY0IGG8_9BACT</name>
<accession>A0ABY0IGG8</accession>
<dbReference type="Proteomes" id="UP000443582">
    <property type="component" value="Unassembled WGS sequence"/>
</dbReference>
<evidence type="ECO:0000259" key="1">
    <source>
        <dbReference type="Pfam" id="PF13670"/>
    </source>
</evidence>
<keyword evidence="3" id="KW-1185">Reference proteome</keyword>
<evidence type="ECO:0000313" key="2">
    <source>
        <dbReference type="EMBL" id="RZF21675.1"/>
    </source>
</evidence>
<sequence length="88" mass="10300">MKKIFVMVLLGMTFVSCSKKTQCTTEDKSKWQDQETFKSNLVSQGYKINEFKVTEGNCYEIYGWDKDKNKVEIYFNPVDGSIVKKENH</sequence>